<dbReference type="OrthoDB" id="411646at2759"/>
<dbReference type="Gene3D" id="1.25.40.20">
    <property type="entry name" value="Ankyrin repeat-containing domain"/>
    <property type="match status" value="3"/>
</dbReference>
<sequence>MWSQYDENIEENVFFKEVSANHGDIIEKSCEENWIITVPREGCFESNENISFEVILDHILIPTEENEYTTLSKKNVSVENKKIIIENCHSFDILFEETFYQQESLKYVVWCIDRPLFVEYTCKVYQKVYLENIHDCIDFLWVESLSHLILDQIRKLSVDFTNQYKDFEVEDLQTQKDLIGRLYSQCLQAAFKNTHLKEKSSKSDQFFENLKISVETYMHYCLGSKLVSAVNTFMCTHDGWFNHITRNAKFLLAKDLGISDDFDDILTLAKCELNKINSYLSILDKINCLQRTFKCFEDGKSKTCITSDEILKFLVFIMLKLNVNNWNSNLVFIKEYRFSSISYNNDFVITSFEAAVEFIKSNNFLDIKNNALMNDSKNDIFDYVRLGMLREVKELLKQEKTLPEQKLCHPLCSCNNCKDITNTKKTNIDVHMVNEKGQNLLTYAAIYNQCELLEYFLHTKCNVNSTDYLNRTALHYAASYGYQDILLLLINFGADINALDCDKNTPLHLACDFGHETCVKALVYSSINVKYDLANFFGDTPLHLATKWSYIDIVRFLVENGGYTNVKNRRNKTPVEVSSNYCTRMLLENAPEILCNNNYEIWENLEIMENNDVANIDSLDFGVKPRTIENFKKIDLLLKAIENNDSPLTRFYLGFNNDTIQETTKKQCHPLCACAVCITDSTTNPTSPKTPNILSVNTCNPFGYTPLHFAAKYGRLEIVRLLLDSSASINVKTYSTLYTPLHLACLNKRTSVVKELLQCGNCKVDEKDSKGNTPLFYASTNCCNKIVEMLLSNGADCNKKNNGGKTIVQDCEERMLYGILNMFHENLKEADEKSTWDIF</sequence>
<feature type="domain" description="VPS9" evidence="2">
    <location>
        <begin position="235"/>
        <end position="368"/>
    </location>
</feature>
<feature type="repeat" description="ANK" evidence="1">
    <location>
        <begin position="770"/>
        <end position="802"/>
    </location>
</feature>
<dbReference type="SUPFAM" id="SSF109993">
    <property type="entry name" value="VPS9 domain"/>
    <property type="match status" value="1"/>
</dbReference>
<keyword evidence="1" id="KW-0040">ANK repeat</keyword>
<dbReference type="PANTHER" id="PTHR24170:SF2">
    <property type="entry name" value="ANKYRIN REPEAT DOMAIN-CONTAINING PROTEIN 27"/>
    <property type="match status" value="1"/>
</dbReference>
<feature type="repeat" description="ANK" evidence="1">
    <location>
        <begin position="469"/>
        <end position="501"/>
    </location>
</feature>
<dbReference type="GO" id="GO:0097422">
    <property type="term" value="C:tubular endosome"/>
    <property type="evidence" value="ECO:0007669"/>
    <property type="project" value="TreeGrafter"/>
</dbReference>
<evidence type="ECO:0000313" key="3">
    <source>
        <dbReference type="EMBL" id="CAH0563896.1"/>
    </source>
</evidence>
<dbReference type="InterPro" id="IPR037191">
    <property type="entry name" value="VPS9_dom_sf"/>
</dbReference>
<dbReference type="InterPro" id="IPR002110">
    <property type="entry name" value="Ankyrin_rpt"/>
</dbReference>
<dbReference type="SUPFAM" id="SSF48403">
    <property type="entry name" value="Ankyrin repeat"/>
    <property type="match status" value="2"/>
</dbReference>
<dbReference type="GO" id="GO:0005769">
    <property type="term" value="C:early endosome"/>
    <property type="evidence" value="ECO:0007669"/>
    <property type="project" value="TreeGrafter"/>
</dbReference>
<dbReference type="GO" id="GO:0030133">
    <property type="term" value="C:transport vesicle"/>
    <property type="evidence" value="ECO:0007669"/>
    <property type="project" value="TreeGrafter"/>
</dbReference>
<dbReference type="Pfam" id="PF12796">
    <property type="entry name" value="Ank_2"/>
    <property type="match status" value="2"/>
</dbReference>
<evidence type="ECO:0000256" key="1">
    <source>
        <dbReference type="PROSITE-ProRule" id="PRU00023"/>
    </source>
</evidence>
<accession>A0A9P0BI72</accession>
<dbReference type="GO" id="GO:0043005">
    <property type="term" value="C:neuron projection"/>
    <property type="evidence" value="ECO:0007669"/>
    <property type="project" value="TreeGrafter"/>
</dbReference>
<gene>
    <name evidence="3" type="ORF">MELIAE_LOCUS12581</name>
</gene>
<dbReference type="GO" id="GO:0048812">
    <property type="term" value="P:neuron projection morphogenesis"/>
    <property type="evidence" value="ECO:0007669"/>
    <property type="project" value="TreeGrafter"/>
</dbReference>
<dbReference type="PROSITE" id="PS50297">
    <property type="entry name" value="ANK_REP_REGION"/>
    <property type="match status" value="4"/>
</dbReference>
<feature type="repeat" description="ANK" evidence="1">
    <location>
        <begin position="537"/>
        <end position="569"/>
    </location>
</feature>
<dbReference type="InterPro" id="IPR036770">
    <property type="entry name" value="Ankyrin_rpt-contain_sf"/>
</dbReference>
<dbReference type="InterPro" id="IPR051248">
    <property type="entry name" value="UPF0507/Ank_repeat_27"/>
</dbReference>
<dbReference type="Proteomes" id="UP001154078">
    <property type="component" value="Chromosome 9"/>
</dbReference>
<dbReference type="GO" id="GO:0005770">
    <property type="term" value="C:late endosome"/>
    <property type="evidence" value="ECO:0007669"/>
    <property type="project" value="TreeGrafter"/>
</dbReference>
<dbReference type="Pfam" id="PF00023">
    <property type="entry name" value="Ank"/>
    <property type="match status" value="1"/>
</dbReference>
<dbReference type="GO" id="GO:0045022">
    <property type="term" value="P:early endosome to late endosome transport"/>
    <property type="evidence" value="ECO:0007669"/>
    <property type="project" value="TreeGrafter"/>
</dbReference>
<dbReference type="GO" id="GO:0000149">
    <property type="term" value="F:SNARE binding"/>
    <property type="evidence" value="ECO:0007669"/>
    <property type="project" value="TreeGrafter"/>
</dbReference>
<dbReference type="PROSITE" id="PS50088">
    <property type="entry name" value="ANK_REPEAT"/>
    <property type="match status" value="4"/>
</dbReference>
<protein>
    <recommendedName>
        <fullName evidence="2">VPS9 domain-containing protein</fullName>
    </recommendedName>
</protein>
<organism evidence="3 4">
    <name type="scientific">Brassicogethes aeneus</name>
    <name type="common">Rape pollen beetle</name>
    <name type="synonym">Meligethes aeneus</name>
    <dbReference type="NCBI Taxonomy" id="1431903"/>
    <lineage>
        <taxon>Eukaryota</taxon>
        <taxon>Metazoa</taxon>
        <taxon>Ecdysozoa</taxon>
        <taxon>Arthropoda</taxon>
        <taxon>Hexapoda</taxon>
        <taxon>Insecta</taxon>
        <taxon>Pterygota</taxon>
        <taxon>Neoptera</taxon>
        <taxon>Endopterygota</taxon>
        <taxon>Coleoptera</taxon>
        <taxon>Polyphaga</taxon>
        <taxon>Cucujiformia</taxon>
        <taxon>Nitidulidae</taxon>
        <taxon>Meligethinae</taxon>
        <taxon>Brassicogethes</taxon>
    </lineage>
</organism>
<evidence type="ECO:0000313" key="4">
    <source>
        <dbReference type="Proteomes" id="UP001154078"/>
    </source>
</evidence>
<proteinExistence type="predicted"/>
<dbReference type="SMART" id="SM00248">
    <property type="entry name" value="ANK"/>
    <property type="match status" value="7"/>
</dbReference>
<keyword evidence="4" id="KW-1185">Reference proteome</keyword>
<dbReference type="GO" id="GO:0005886">
    <property type="term" value="C:plasma membrane"/>
    <property type="evidence" value="ECO:0007669"/>
    <property type="project" value="TreeGrafter"/>
</dbReference>
<dbReference type="AlphaFoldDB" id="A0A9P0BI72"/>
<dbReference type="Pfam" id="PF02204">
    <property type="entry name" value="VPS9"/>
    <property type="match status" value="1"/>
</dbReference>
<dbReference type="PANTHER" id="PTHR24170">
    <property type="entry name" value="ANKYRIN REPEAT DOMAIN-CONTAINING PROTEIN 27"/>
    <property type="match status" value="1"/>
</dbReference>
<dbReference type="EMBL" id="OV121140">
    <property type="protein sequence ID" value="CAH0563896.1"/>
    <property type="molecule type" value="Genomic_DNA"/>
</dbReference>
<name>A0A9P0BI72_BRAAE</name>
<dbReference type="Gene3D" id="1.20.1050.80">
    <property type="entry name" value="VPS9 domain"/>
    <property type="match status" value="1"/>
</dbReference>
<reference evidence="3" key="1">
    <citation type="submission" date="2021-12" db="EMBL/GenBank/DDBJ databases">
        <authorList>
            <person name="King R."/>
        </authorList>
    </citation>
    <scope>NUCLEOTIDE SEQUENCE</scope>
</reference>
<dbReference type="GO" id="GO:0005085">
    <property type="term" value="F:guanyl-nucleotide exchange factor activity"/>
    <property type="evidence" value="ECO:0007669"/>
    <property type="project" value="TreeGrafter"/>
</dbReference>
<evidence type="ECO:0000259" key="2">
    <source>
        <dbReference type="PROSITE" id="PS51205"/>
    </source>
</evidence>
<feature type="repeat" description="ANK" evidence="1">
    <location>
        <begin position="702"/>
        <end position="734"/>
    </location>
</feature>
<dbReference type="PROSITE" id="PS51205">
    <property type="entry name" value="VPS9"/>
    <property type="match status" value="1"/>
</dbReference>
<dbReference type="PRINTS" id="PR01415">
    <property type="entry name" value="ANKYRIN"/>
</dbReference>
<dbReference type="InterPro" id="IPR003123">
    <property type="entry name" value="VPS9"/>
</dbReference>